<dbReference type="EMBL" id="VFML01000001">
    <property type="protein sequence ID" value="TQJ01698.1"/>
    <property type="molecule type" value="Genomic_DNA"/>
</dbReference>
<comment type="caution">
    <text evidence="2">The sequence shown here is derived from an EMBL/GenBank/DDBJ whole genome shotgun (WGS) entry which is preliminary data.</text>
</comment>
<keyword evidence="3" id="KW-1185">Reference proteome</keyword>
<sequence length="96" mass="10139">MDSVGESRPRPLTVHELSDHIEDAFVSAEVGVADLLDAAIRSHARPVVFAALNRLPQRRFHSVLDVLSELPEVSVDVSHPGGSVAPTPQISPGGGV</sequence>
<gene>
    <name evidence="2" type="ORF">FB471_1406</name>
</gene>
<feature type="region of interest" description="Disordered" evidence="1">
    <location>
        <begin position="77"/>
        <end position="96"/>
    </location>
</feature>
<evidence type="ECO:0000256" key="1">
    <source>
        <dbReference type="SAM" id="MobiDB-lite"/>
    </source>
</evidence>
<evidence type="ECO:0000313" key="2">
    <source>
        <dbReference type="EMBL" id="TQJ01698.1"/>
    </source>
</evidence>
<reference evidence="2 3" key="1">
    <citation type="submission" date="2019-06" db="EMBL/GenBank/DDBJ databases">
        <title>Sequencing the genomes of 1000 actinobacteria strains.</title>
        <authorList>
            <person name="Klenk H.-P."/>
        </authorList>
    </citation>
    <scope>NUCLEOTIDE SEQUENCE [LARGE SCALE GENOMIC DNA]</scope>
    <source>
        <strain evidence="2 3">DSM 45679</strain>
    </source>
</reference>
<accession>A0A542DF30</accession>
<dbReference type="OrthoDB" id="3698093at2"/>
<dbReference type="RefSeq" id="WP_141996528.1">
    <property type="nucleotide sequence ID" value="NZ_VFML01000001.1"/>
</dbReference>
<proteinExistence type="predicted"/>
<evidence type="ECO:0000313" key="3">
    <source>
        <dbReference type="Proteomes" id="UP000320876"/>
    </source>
</evidence>
<name>A0A542DF30_AMYCI</name>
<organism evidence="2 3">
    <name type="scientific">Amycolatopsis cihanbeyliensis</name>
    <dbReference type="NCBI Taxonomy" id="1128664"/>
    <lineage>
        <taxon>Bacteria</taxon>
        <taxon>Bacillati</taxon>
        <taxon>Actinomycetota</taxon>
        <taxon>Actinomycetes</taxon>
        <taxon>Pseudonocardiales</taxon>
        <taxon>Pseudonocardiaceae</taxon>
        <taxon>Amycolatopsis</taxon>
    </lineage>
</organism>
<dbReference type="Proteomes" id="UP000320876">
    <property type="component" value="Unassembled WGS sequence"/>
</dbReference>
<protein>
    <submittedName>
        <fullName evidence="2">Uncharacterized protein DUF2795</fullName>
    </submittedName>
</protein>
<dbReference type="AlphaFoldDB" id="A0A542DF30"/>